<reference evidence="1 2" key="1">
    <citation type="submission" date="2018-08" db="EMBL/GenBank/DDBJ databases">
        <title>Chryseobacterium nematophagum: a novel matrix digesting pathogen of nematodes.</title>
        <authorList>
            <person name="Page A."/>
            <person name="Roberts M."/>
            <person name="Felix M.-A."/>
            <person name="Weir W."/>
        </authorList>
    </citation>
    <scope>NUCLEOTIDE SEQUENCE [LARGE SCALE GENOMIC DNA]</scope>
    <source>
        <strain evidence="1 2">JUb129</strain>
    </source>
</reference>
<dbReference type="EMBL" id="QWIU01000003">
    <property type="protein sequence ID" value="RNA60507.1"/>
    <property type="molecule type" value="Genomic_DNA"/>
</dbReference>
<proteinExistence type="predicted"/>
<dbReference type="AlphaFoldDB" id="A0A3M7TCF7"/>
<evidence type="ECO:0000313" key="2">
    <source>
        <dbReference type="Proteomes" id="UP000278775"/>
    </source>
</evidence>
<comment type="caution">
    <text evidence="1">The sequence shown here is derived from an EMBL/GenBank/DDBJ whole genome shotgun (WGS) entry which is preliminary data.</text>
</comment>
<protein>
    <submittedName>
        <fullName evidence="1">Uncharacterized protein</fullName>
    </submittedName>
</protein>
<organism evidence="1 2">
    <name type="scientific">Chryseobacterium nematophagum</name>
    <dbReference type="NCBI Taxonomy" id="2305228"/>
    <lineage>
        <taxon>Bacteria</taxon>
        <taxon>Pseudomonadati</taxon>
        <taxon>Bacteroidota</taxon>
        <taxon>Flavobacteriia</taxon>
        <taxon>Flavobacteriales</taxon>
        <taxon>Weeksellaceae</taxon>
        <taxon>Chryseobacterium group</taxon>
        <taxon>Chryseobacterium</taxon>
    </lineage>
</organism>
<name>A0A3M7TCF7_9FLAO</name>
<dbReference type="Proteomes" id="UP000278775">
    <property type="component" value="Unassembled WGS sequence"/>
</dbReference>
<accession>A0A3M7TCF7</accession>
<sequence length="68" mass="8452">MLREFRKTTIEKKDNKNLVEFLGKKSRQFYLENKYEKNFLYKYLYFLRLKGADLNTFFDKKISQNKNL</sequence>
<evidence type="ECO:0000313" key="1">
    <source>
        <dbReference type="EMBL" id="RNA60507.1"/>
    </source>
</evidence>
<gene>
    <name evidence="1" type="ORF">D1631_18640</name>
</gene>